<dbReference type="EMBL" id="BMPQ01000049">
    <property type="protein sequence ID" value="GGL14399.1"/>
    <property type="molecule type" value="Genomic_DNA"/>
</dbReference>
<feature type="region of interest" description="Disordered" evidence="1">
    <location>
        <begin position="1"/>
        <end position="95"/>
    </location>
</feature>
<name>A0A917RLI3_9ACTN</name>
<sequence>MHPAATPQCPDRQALLASQERTRPFQDPKVKQGEKGDTGDRGPAGPSCPDGYSLQPPADDPDALVCRRDVAPDPEPGNGNNPQAAALAPTRRQYP</sequence>
<organism evidence="2 3">
    <name type="scientific">Streptomyces flaveus</name>
    <dbReference type="NCBI Taxonomy" id="66370"/>
    <lineage>
        <taxon>Bacteria</taxon>
        <taxon>Bacillati</taxon>
        <taxon>Actinomycetota</taxon>
        <taxon>Actinomycetes</taxon>
        <taxon>Kitasatosporales</taxon>
        <taxon>Streptomycetaceae</taxon>
        <taxon>Streptomyces</taxon>
        <taxon>Streptomyces aurantiacus group</taxon>
    </lineage>
</organism>
<proteinExistence type="predicted"/>
<evidence type="ECO:0000256" key="1">
    <source>
        <dbReference type="SAM" id="MobiDB-lite"/>
    </source>
</evidence>
<dbReference type="Proteomes" id="UP000637788">
    <property type="component" value="Unassembled WGS sequence"/>
</dbReference>
<evidence type="ECO:0000313" key="2">
    <source>
        <dbReference type="EMBL" id="GGL14399.1"/>
    </source>
</evidence>
<reference evidence="2" key="1">
    <citation type="journal article" date="2014" name="Int. J. Syst. Evol. Microbiol.">
        <title>Complete genome sequence of Corynebacterium casei LMG S-19264T (=DSM 44701T), isolated from a smear-ripened cheese.</title>
        <authorList>
            <consortium name="US DOE Joint Genome Institute (JGI-PGF)"/>
            <person name="Walter F."/>
            <person name="Albersmeier A."/>
            <person name="Kalinowski J."/>
            <person name="Ruckert C."/>
        </authorList>
    </citation>
    <scope>NUCLEOTIDE SEQUENCE</scope>
    <source>
        <strain evidence="2">JCM 3035</strain>
    </source>
</reference>
<gene>
    <name evidence="2" type="ORF">GCM10010094_89060</name>
</gene>
<accession>A0A917RLI3</accession>
<protein>
    <submittedName>
        <fullName evidence="2">Uncharacterized protein</fullName>
    </submittedName>
</protein>
<reference evidence="2" key="2">
    <citation type="submission" date="2020-09" db="EMBL/GenBank/DDBJ databases">
        <authorList>
            <person name="Sun Q."/>
            <person name="Ohkuma M."/>
        </authorList>
    </citation>
    <scope>NUCLEOTIDE SEQUENCE</scope>
    <source>
        <strain evidence="2">JCM 3035</strain>
    </source>
</reference>
<keyword evidence="3" id="KW-1185">Reference proteome</keyword>
<feature type="compositionally biased region" description="Basic and acidic residues" evidence="1">
    <location>
        <begin position="20"/>
        <end position="40"/>
    </location>
</feature>
<dbReference type="AlphaFoldDB" id="A0A917RLI3"/>
<evidence type="ECO:0000313" key="3">
    <source>
        <dbReference type="Proteomes" id="UP000637788"/>
    </source>
</evidence>
<comment type="caution">
    <text evidence="2">The sequence shown here is derived from an EMBL/GenBank/DDBJ whole genome shotgun (WGS) entry which is preliminary data.</text>
</comment>